<accession>A0A8S0WIZ0</accession>
<keyword evidence="1" id="KW-1133">Transmembrane helix</keyword>
<evidence type="ECO:0000256" key="1">
    <source>
        <dbReference type="SAM" id="Phobius"/>
    </source>
</evidence>
<reference evidence="2 3" key="1">
    <citation type="submission" date="2020-01" db="EMBL/GenBank/DDBJ databases">
        <authorList>
            <person name="Gupta K D."/>
        </authorList>
    </citation>
    <scope>NUCLEOTIDE SEQUENCE [LARGE SCALE GENOMIC DNA]</scope>
</reference>
<feature type="transmembrane region" description="Helical" evidence="1">
    <location>
        <begin position="43"/>
        <end position="66"/>
    </location>
</feature>
<protein>
    <recommendedName>
        <fullName evidence="4">MARVEL domain-containing protein</fullName>
    </recommendedName>
</protein>
<evidence type="ECO:0000313" key="3">
    <source>
        <dbReference type="Proteomes" id="UP000467700"/>
    </source>
</evidence>
<evidence type="ECO:0008006" key="4">
    <source>
        <dbReference type="Google" id="ProtNLM"/>
    </source>
</evidence>
<feature type="transmembrane region" description="Helical" evidence="1">
    <location>
        <begin position="78"/>
        <end position="102"/>
    </location>
</feature>
<proteinExistence type="predicted"/>
<comment type="caution">
    <text evidence="2">The sequence shown here is derived from an EMBL/GenBank/DDBJ whole genome shotgun (WGS) entry which is preliminary data.</text>
</comment>
<feature type="transmembrane region" description="Helical" evidence="1">
    <location>
        <begin position="129"/>
        <end position="149"/>
    </location>
</feature>
<dbReference type="Proteomes" id="UP000467700">
    <property type="component" value="Unassembled WGS sequence"/>
</dbReference>
<sequence>MVLSSVGRKKLAGQAAFLFFDVVVLALSARVNQFQDFFYVADIFPLALSIVSLVLVVILIVMDLILYDSYTSRPQFEIGFFGVLSIFWLAFNVFSTACWRQIPFKCNSIPAEFMDERVWCKTLQALKSFVWITFVTCIAITLFTLRYSISQYKRGNKHVFQMPLSRYRPEIGPSSDAFRAGRGSEFLQFEKLT</sequence>
<gene>
    <name evidence="2" type="ORF">AAE3_LOCUS13092</name>
</gene>
<name>A0A8S0WIZ0_CYCAE</name>
<organism evidence="2 3">
    <name type="scientific">Cyclocybe aegerita</name>
    <name type="common">Black poplar mushroom</name>
    <name type="synonym">Agrocybe aegerita</name>
    <dbReference type="NCBI Taxonomy" id="1973307"/>
    <lineage>
        <taxon>Eukaryota</taxon>
        <taxon>Fungi</taxon>
        <taxon>Dikarya</taxon>
        <taxon>Basidiomycota</taxon>
        <taxon>Agaricomycotina</taxon>
        <taxon>Agaricomycetes</taxon>
        <taxon>Agaricomycetidae</taxon>
        <taxon>Agaricales</taxon>
        <taxon>Agaricineae</taxon>
        <taxon>Bolbitiaceae</taxon>
        <taxon>Cyclocybe</taxon>
    </lineage>
</organism>
<dbReference type="EMBL" id="CACVBS010000098">
    <property type="protein sequence ID" value="CAA7270850.1"/>
    <property type="molecule type" value="Genomic_DNA"/>
</dbReference>
<dbReference type="AlphaFoldDB" id="A0A8S0WIZ0"/>
<evidence type="ECO:0000313" key="2">
    <source>
        <dbReference type="EMBL" id="CAA7270850.1"/>
    </source>
</evidence>
<dbReference type="OrthoDB" id="2793550at2759"/>
<keyword evidence="1" id="KW-0812">Transmembrane</keyword>
<keyword evidence="1" id="KW-0472">Membrane</keyword>
<keyword evidence="3" id="KW-1185">Reference proteome</keyword>
<feature type="transmembrane region" description="Helical" evidence="1">
    <location>
        <begin position="12"/>
        <end position="31"/>
    </location>
</feature>